<dbReference type="InterPro" id="IPR015655">
    <property type="entry name" value="PP2C"/>
</dbReference>
<dbReference type="InterPro" id="IPR036457">
    <property type="entry name" value="PPM-type-like_dom_sf"/>
</dbReference>
<dbReference type="InterPro" id="IPR000222">
    <property type="entry name" value="PP2C_BS"/>
</dbReference>
<feature type="compositionally biased region" description="Acidic residues" evidence="10">
    <location>
        <begin position="210"/>
        <end position="235"/>
    </location>
</feature>
<dbReference type="PROSITE" id="PS01032">
    <property type="entry name" value="PPM_1"/>
    <property type="match status" value="1"/>
</dbReference>
<evidence type="ECO:0000256" key="4">
    <source>
        <dbReference type="ARBA" id="ARBA00022723"/>
    </source>
</evidence>
<sequence>MGAFLSTPRLRTDGDFNSNEYYSYASCSMQGWRKSQEDAEVCHPNLNEKNHAAFFAVFDGHGGSSVARYCAKHFPEHLEELSAFSSDKPELHEALKKLFLHIDEVLSKEEGRKELVELTDNELTDSEINETALEEREKEIDELCKESSEPLEQVVEKFGGEKALSEESRKLLEKRRKSSAAGECSKDDSEKDKSNGHSEKKEKNSKEEQDGAEEDEENDSDYDPSKDEDEDADEELDANTLSAFGKELAARFVEENIPGQTSGCTACSALFVPDLTTKNVRLFVANVGDSRAVLCRDGKAVDLSCDHKPESPEELARIKKAGGAVGVDGRVNGGLNLSRAIGDHTYKQREDLSLSQQMITADPDVTDTVLDPKQDQFLVIACDGVWNVMTSQEVVDFVLARLKDPDLVGMERKLYSQFKDEADSDAASSEDDDENEDEEQQGEDEEQGEDKESSNKESKSEDADGEEAEKSDNGIEKDEEEENGEVDDDNEDDEESDFEDEEVEHKEGAGLLKEIAKDLFHACISPTTAGDGTGCDNMTCIIIKFDNLEAYAAKAAIECGPVVETTLPTNDESEILERRKRIHSESDEEETLQGSGDKDQNEKPVTKKARVEENVIETNEVTKQNGVH</sequence>
<dbReference type="EC" id="3.1.3.16" evidence="3"/>
<evidence type="ECO:0000256" key="7">
    <source>
        <dbReference type="ARBA" id="ARBA00022912"/>
    </source>
</evidence>
<feature type="domain" description="PPM-type phosphatase" evidence="11">
    <location>
        <begin position="23"/>
        <end position="545"/>
    </location>
</feature>
<comment type="caution">
    <text evidence="12">The sequence shown here is derived from an EMBL/GenBank/DDBJ whole genome shotgun (WGS) entry which is preliminary data.</text>
</comment>
<evidence type="ECO:0000256" key="3">
    <source>
        <dbReference type="ARBA" id="ARBA00013081"/>
    </source>
</evidence>
<keyword evidence="5 9" id="KW-0378">Hydrolase</keyword>
<reference evidence="12 13" key="1">
    <citation type="submission" date="2024-11" db="EMBL/GenBank/DDBJ databases">
        <title>Adaptive evolution of stress response genes in parasites aligns with host niche diversity.</title>
        <authorList>
            <person name="Hahn C."/>
            <person name="Resl P."/>
        </authorList>
    </citation>
    <scope>NUCLEOTIDE SEQUENCE [LARGE SCALE GENOMIC DNA]</scope>
    <source>
        <strain evidence="12">EGGRZ-B1_66</strain>
        <tissue evidence="12">Body</tissue>
    </source>
</reference>
<protein>
    <recommendedName>
        <fullName evidence="3">protein-serine/threonine phosphatase</fullName>
        <ecNumber evidence="3">3.1.3.16</ecNumber>
    </recommendedName>
</protein>
<dbReference type="GO" id="GO:0004722">
    <property type="term" value="F:protein serine/threonine phosphatase activity"/>
    <property type="evidence" value="ECO:0007669"/>
    <property type="project" value="UniProtKB-EC"/>
</dbReference>
<evidence type="ECO:0000256" key="2">
    <source>
        <dbReference type="ARBA" id="ARBA00006702"/>
    </source>
</evidence>
<dbReference type="CDD" id="cd00143">
    <property type="entry name" value="PP2Cc"/>
    <property type="match status" value="1"/>
</dbReference>
<evidence type="ECO:0000256" key="8">
    <source>
        <dbReference type="ARBA" id="ARBA00023211"/>
    </source>
</evidence>
<keyword evidence="8" id="KW-0464">Manganese</keyword>
<evidence type="ECO:0000256" key="10">
    <source>
        <dbReference type="SAM" id="MobiDB-lite"/>
    </source>
</evidence>
<feature type="compositionally biased region" description="Basic and acidic residues" evidence="10">
    <location>
        <begin position="596"/>
        <end position="613"/>
    </location>
</feature>
<feature type="region of interest" description="Disordered" evidence="10">
    <location>
        <begin position="168"/>
        <end position="235"/>
    </location>
</feature>
<dbReference type="GO" id="GO:0046872">
    <property type="term" value="F:metal ion binding"/>
    <property type="evidence" value="ECO:0007669"/>
    <property type="project" value="UniProtKB-KW"/>
</dbReference>
<dbReference type="SUPFAM" id="SSF81606">
    <property type="entry name" value="PP2C-like"/>
    <property type="match status" value="1"/>
</dbReference>
<feature type="region of interest" description="Disordered" evidence="10">
    <location>
        <begin position="418"/>
        <end position="506"/>
    </location>
</feature>
<gene>
    <name evidence="12" type="ORF">Ciccas_001899</name>
</gene>
<comment type="cofactor">
    <cofactor evidence="1">
        <name>Mn(2+)</name>
        <dbReference type="ChEBI" id="CHEBI:29035"/>
    </cofactor>
</comment>
<accession>A0ABD2QIQ9</accession>
<organism evidence="12 13">
    <name type="scientific">Cichlidogyrus casuarinus</name>
    <dbReference type="NCBI Taxonomy" id="1844966"/>
    <lineage>
        <taxon>Eukaryota</taxon>
        <taxon>Metazoa</taxon>
        <taxon>Spiralia</taxon>
        <taxon>Lophotrochozoa</taxon>
        <taxon>Platyhelminthes</taxon>
        <taxon>Monogenea</taxon>
        <taxon>Monopisthocotylea</taxon>
        <taxon>Dactylogyridea</taxon>
        <taxon>Ancyrocephalidae</taxon>
        <taxon>Cichlidogyrus</taxon>
    </lineage>
</organism>
<dbReference type="InterPro" id="IPR001932">
    <property type="entry name" value="PPM-type_phosphatase-like_dom"/>
</dbReference>
<keyword evidence="13" id="KW-1185">Reference proteome</keyword>
<evidence type="ECO:0000259" key="11">
    <source>
        <dbReference type="PROSITE" id="PS51746"/>
    </source>
</evidence>
<evidence type="ECO:0000313" key="12">
    <source>
        <dbReference type="EMBL" id="KAL3319426.1"/>
    </source>
</evidence>
<name>A0ABD2QIQ9_9PLAT</name>
<evidence type="ECO:0000256" key="9">
    <source>
        <dbReference type="RuleBase" id="RU003465"/>
    </source>
</evidence>
<dbReference type="EMBL" id="JBJKFK010000137">
    <property type="protein sequence ID" value="KAL3319426.1"/>
    <property type="molecule type" value="Genomic_DNA"/>
</dbReference>
<proteinExistence type="inferred from homology"/>
<dbReference type="PROSITE" id="PS51746">
    <property type="entry name" value="PPM_2"/>
    <property type="match status" value="1"/>
</dbReference>
<evidence type="ECO:0000256" key="6">
    <source>
        <dbReference type="ARBA" id="ARBA00022842"/>
    </source>
</evidence>
<keyword evidence="6" id="KW-0460">Magnesium</keyword>
<dbReference type="Proteomes" id="UP001626550">
    <property type="component" value="Unassembled WGS sequence"/>
</dbReference>
<feature type="compositionally biased region" description="Acidic residues" evidence="10">
    <location>
        <begin position="477"/>
        <end position="502"/>
    </location>
</feature>
<dbReference type="Pfam" id="PF00481">
    <property type="entry name" value="PP2C"/>
    <property type="match status" value="2"/>
</dbReference>
<evidence type="ECO:0000313" key="13">
    <source>
        <dbReference type="Proteomes" id="UP001626550"/>
    </source>
</evidence>
<feature type="region of interest" description="Disordered" evidence="10">
    <location>
        <begin position="570"/>
        <end position="628"/>
    </location>
</feature>
<comment type="similarity">
    <text evidence="2 9">Belongs to the PP2C family.</text>
</comment>
<feature type="compositionally biased region" description="Basic and acidic residues" evidence="10">
    <location>
        <begin position="450"/>
        <end position="476"/>
    </location>
</feature>
<evidence type="ECO:0000256" key="1">
    <source>
        <dbReference type="ARBA" id="ARBA00001936"/>
    </source>
</evidence>
<dbReference type="SMART" id="SM00332">
    <property type="entry name" value="PP2Cc"/>
    <property type="match status" value="1"/>
</dbReference>
<keyword evidence="4" id="KW-0479">Metal-binding</keyword>
<dbReference type="AlphaFoldDB" id="A0ABD2QIQ9"/>
<dbReference type="PANTHER" id="PTHR13832">
    <property type="entry name" value="PROTEIN PHOSPHATASE 2C"/>
    <property type="match status" value="1"/>
</dbReference>
<dbReference type="Gene3D" id="3.60.40.10">
    <property type="entry name" value="PPM-type phosphatase domain"/>
    <property type="match status" value="2"/>
</dbReference>
<dbReference type="PANTHER" id="PTHR13832:SF803">
    <property type="entry name" value="PROTEIN PHOSPHATASE 1G"/>
    <property type="match status" value="1"/>
</dbReference>
<keyword evidence="7 9" id="KW-0904">Protein phosphatase</keyword>
<feature type="compositionally biased region" description="Basic and acidic residues" evidence="10">
    <location>
        <begin position="184"/>
        <end position="209"/>
    </location>
</feature>
<evidence type="ECO:0000256" key="5">
    <source>
        <dbReference type="ARBA" id="ARBA00022801"/>
    </source>
</evidence>
<feature type="compositionally biased region" description="Acidic residues" evidence="10">
    <location>
        <begin position="422"/>
        <end position="449"/>
    </location>
</feature>